<sequence>MNPQYKQYENTELWATIWQSLDELVENGDLEEKTPRGHIVGYLCEKLTKEQEQEK</sequence>
<gene>
    <name evidence="1" type="ORF">AAF454_03500</name>
</gene>
<dbReference type="Proteomes" id="UP001398420">
    <property type="component" value="Unassembled WGS sequence"/>
</dbReference>
<proteinExistence type="predicted"/>
<comment type="caution">
    <text evidence="1">The sequence shown here is derived from an EMBL/GenBank/DDBJ whole genome shotgun (WGS) entry which is preliminary data.</text>
</comment>
<evidence type="ECO:0000313" key="2">
    <source>
        <dbReference type="Proteomes" id="UP001398420"/>
    </source>
</evidence>
<protein>
    <submittedName>
        <fullName evidence="1">Uncharacterized protein</fullName>
    </submittedName>
</protein>
<dbReference type="RefSeq" id="WP_165442694.1">
    <property type="nucleotide sequence ID" value="NZ_BJOB01000010.1"/>
</dbReference>
<dbReference type="GeneID" id="97822646"/>
<evidence type="ECO:0000313" key="1">
    <source>
        <dbReference type="EMBL" id="MEL5987491.1"/>
    </source>
</evidence>
<name>A0ABU9LLE9_9BACL</name>
<reference evidence="1 2" key="1">
    <citation type="submission" date="2024-04" db="EMBL/GenBank/DDBJ databases">
        <authorList>
            <person name="Wu Y.S."/>
            <person name="Zhang L."/>
        </authorList>
    </citation>
    <scope>NUCLEOTIDE SEQUENCE [LARGE SCALE GENOMIC DNA]</scope>
    <source>
        <strain evidence="1 2">KG-01</strain>
    </source>
</reference>
<organism evidence="1 2">
    <name type="scientific">Kurthia gibsonii</name>
    <dbReference type="NCBI Taxonomy" id="33946"/>
    <lineage>
        <taxon>Bacteria</taxon>
        <taxon>Bacillati</taxon>
        <taxon>Bacillota</taxon>
        <taxon>Bacilli</taxon>
        <taxon>Bacillales</taxon>
        <taxon>Caryophanaceae</taxon>
        <taxon>Kurthia</taxon>
    </lineage>
</organism>
<dbReference type="EMBL" id="JBCEWA010000002">
    <property type="protein sequence ID" value="MEL5987491.1"/>
    <property type="molecule type" value="Genomic_DNA"/>
</dbReference>
<keyword evidence="2" id="KW-1185">Reference proteome</keyword>
<accession>A0ABU9LLE9</accession>